<evidence type="ECO:0000313" key="2">
    <source>
        <dbReference type="Proteomes" id="UP000190626"/>
    </source>
</evidence>
<dbReference type="Proteomes" id="UP000190626">
    <property type="component" value="Unassembled WGS sequence"/>
</dbReference>
<accession>A0A1V4HD44</accession>
<name>A0A1V4HD44_9BACL</name>
<sequence length="89" mass="10026">MKNGKACDYAGFFSFFTLLCTFWTQKDALSQEFDGLGDSKTKKDALSQEFAKIGEEASGFITGLPVQRLPIQQLNERRSRIAKTQKKTL</sequence>
<protein>
    <submittedName>
        <fullName evidence="1">Uncharacterized protein</fullName>
    </submittedName>
</protein>
<keyword evidence="2" id="KW-1185">Reference proteome</keyword>
<evidence type="ECO:0000313" key="1">
    <source>
        <dbReference type="EMBL" id="OPH50521.1"/>
    </source>
</evidence>
<dbReference type="RefSeq" id="WP_079417699.1">
    <property type="nucleotide sequence ID" value="NZ_MBTG01000034.1"/>
</dbReference>
<dbReference type="AlphaFoldDB" id="A0A1V4HD44"/>
<proteinExistence type="predicted"/>
<reference evidence="2" key="1">
    <citation type="submission" date="2016-07" db="EMBL/GenBank/DDBJ databases">
        <authorList>
            <person name="Florea S."/>
            <person name="Webb J.S."/>
            <person name="Jaromczyk J."/>
            <person name="Schardl C.L."/>
        </authorList>
    </citation>
    <scope>NUCLEOTIDE SEQUENCE [LARGE SCALE GENOMIC DNA]</scope>
    <source>
        <strain evidence="2">CY1</strain>
    </source>
</reference>
<organism evidence="1 2">
    <name type="scientific">Paenibacillus ferrarius</name>
    <dbReference type="NCBI Taxonomy" id="1469647"/>
    <lineage>
        <taxon>Bacteria</taxon>
        <taxon>Bacillati</taxon>
        <taxon>Bacillota</taxon>
        <taxon>Bacilli</taxon>
        <taxon>Bacillales</taxon>
        <taxon>Paenibacillaceae</taxon>
        <taxon>Paenibacillus</taxon>
    </lineage>
</organism>
<comment type="caution">
    <text evidence="1">The sequence shown here is derived from an EMBL/GenBank/DDBJ whole genome shotgun (WGS) entry which is preliminary data.</text>
</comment>
<gene>
    <name evidence="1" type="ORF">BC351_07645</name>
</gene>
<dbReference type="EMBL" id="MBTG01000034">
    <property type="protein sequence ID" value="OPH50521.1"/>
    <property type="molecule type" value="Genomic_DNA"/>
</dbReference>